<sequence>MKNNFNMQESGSVSMESVMDTVTRVLASVAVLGAIFGLLITAYSGIGSKVDKVQKSGDKAVDKVVNYIENANLTNNT</sequence>
<proteinExistence type="predicted"/>
<keyword evidence="1" id="KW-0472">Membrane</keyword>
<feature type="transmembrane region" description="Helical" evidence="1">
    <location>
        <begin position="25"/>
        <end position="46"/>
    </location>
</feature>
<evidence type="ECO:0000313" key="2">
    <source>
        <dbReference type="EMBL" id="KPQ43750.1"/>
    </source>
</evidence>
<name>A0A0P8AAV7_9EURY</name>
<dbReference type="AlphaFoldDB" id="A0A0P8AAV7"/>
<gene>
    <name evidence="2" type="ORF">MPEBLZ_01624</name>
</gene>
<accession>A0A0P8AAV7</accession>
<dbReference type="Proteomes" id="UP000050360">
    <property type="component" value="Unassembled WGS sequence"/>
</dbReference>
<reference evidence="2 3" key="1">
    <citation type="submission" date="2015-09" db="EMBL/GenBank/DDBJ databases">
        <title>A metagenomics-based metabolic model of nitrate-dependent anaerobic oxidation of methane by Methanoperedens-like archaea.</title>
        <authorList>
            <person name="Arshad A."/>
            <person name="Speth D.R."/>
            <person name="De Graaf R.M."/>
            <person name="Op Den Camp H.J."/>
            <person name="Jetten M.S."/>
            <person name="Welte C.U."/>
        </authorList>
    </citation>
    <scope>NUCLEOTIDE SEQUENCE [LARGE SCALE GENOMIC DNA]</scope>
</reference>
<protein>
    <submittedName>
        <fullName evidence="2">Uncharacterized protein</fullName>
    </submittedName>
</protein>
<keyword evidence="1" id="KW-0812">Transmembrane</keyword>
<evidence type="ECO:0000313" key="3">
    <source>
        <dbReference type="Proteomes" id="UP000050360"/>
    </source>
</evidence>
<comment type="caution">
    <text evidence="2">The sequence shown here is derived from an EMBL/GenBank/DDBJ whole genome shotgun (WGS) entry which is preliminary data.</text>
</comment>
<dbReference type="EMBL" id="LKCM01000128">
    <property type="protein sequence ID" value="KPQ43750.1"/>
    <property type="molecule type" value="Genomic_DNA"/>
</dbReference>
<evidence type="ECO:0000256" key="1">
    <source>
        <dbReference type="SAM" id="Phobius"/>
    </source>
</evidence>
<keyword evidence="1" id="KW-1133">Transmembrane helix</keyword>
<organism evidence="2 3">
    <name type="scientific">Candidatus Methanoperedens nitratireducens</name>
    <dbReference type="NCBI Taxonomy" id="1392998"/>
    <lineage>
        <taxon>Archaea</taxon>
        <taxon>Methanobacteriati</taxon>
        <taxon>Methanobacteriota</taxon>
        <taxon>Stenosarchaea group</taxon>
        <taxon>Methanomicrobia</taxon>
        <taxon>Methanosarcinales</taxon>
        <taxon>ANME-2 cluster</taxon>
        <taxon>Candidatus Methanoperedentaceae</taxon>
        <taxon>Candidatus Methanoperedens</taxon>
    </lineage>
</organism>